<gene>
    <name evidence="2" type="ORF">BU24DRAFT_286844</name>
</gene>
<evidence type="ECO:0000313" key="3">
    <source>
        <dbReference type="Proteomes" id="UP000799778"/>
    </source>
</evidence>
<feature type="transmembrane region" description="Helical" evidence="1">
    <location>
        <begin position="135"/>
        <end position="152"/>
    </location>
</feature>
<keyword evidence="3" id="KW-1185">Reference proteome</keyword>
<feature type="transmembrane region" description="Helical" evidence="1">
    <location>
        <begin position="94"/>
        <end position="115"/>
    </location>
</feature>
<evidence type="ECO:0000256" key="1">
    <source>
        <dbReference type="SAM" id="Phobius"/>
    </source>
</evidence>
<dbReference type="Proteomes" id="UP000799778">
    <property type="component" value="Unassembled WGS sequence"/>
</dbReference>
<feature type="transmembrane region" description="Helical" evidence="1">
    <location>
        <begin position="12"/>
        <end position="33"/>
    </location>
</feature>
<organism evidence="2 3">
    <name type="scientific">Aaosphaeria arxii CBS 175.79</name>
    <dbReference type="NCBI Taxonomy" id="1450172"/>
    <lineage>
        <taxon>Eukaryota</taxon>
        <taxon>Fungi</taxon>
        <taxon>Dikarya</taxon>
        <taxon>Ascomycota</taxon>
        <taxon>Pezizomycotina</taxon>
        <taxon>Dothideomycetes</taxon>
        <taxon>Pleosporomycetidae</taxon>
        <taxon>Pleosporales</taxon>
        <taxon>Pleosporales incertae sedis</taxon>
        <taxon>Aaosphaeria</taxon>
    </lineage>
</organism>
<proteinExistence type="predicted"/>
<dbReference type="AlphaFoldDB" id="A0A6A5XEZ0"/>
<evidence type="ECO:0000313" key="2">
    <source>
        <dbReference type="EMBL" id="KAF2011678.1"/>
    </source>
</evidence>
<keyword evidence="1" id="KW-0812">Transmembrane</keyword>
<dbReference type="EMBL" id="ML978074">
    <property type="protein sequence ID" value="KAF2011678.1"/>
    <property type="molecule type" value="Genomic_DNA"/>
</dbReference>
<name>A0A6A5XEZ0_9PLEO</name>
<accession>A0A6A5XEZ0</accession>
<dbReference type="RefSeq" id="XP_033380017.1">
    <property type="nucleotide sequence ID" value="XM_033522777.1"/>
</dbReference>
<feature type="transmembrane region" description="Helical" evidence="1">
    <location>
        <begin position="53"/>
        <end position="74"/>
    </location>
</feature>
<reference evidence="2" key="1">
    <citation type="journal article" date="2020" name="Stud. Mycol.">
        <title>101 Dothideomycetes genomes: a test case for predicting lifestyles and emergence of pathogens.</title>
        <authorList>
            <person name="Haridas S."/>
            <person name="Albert R."/>
            <person name="Binder M."/>
            <person name="Bloem J."/>
            <person name="Labutti K."/>
            <person name="Salamov A."/>
            <person name="Andreopoulos B."/>
            <person name="Baker S."/>
            <person name="Barry K."/>
            <person name="Bills G."/>
            <person name="Bluhm B."/>
            <person name="Cannon C."/>
            <person name="Castanera R."/>
            <person name="Culley D."/>
            <person name="Daum C."/>
            <person name="Ezra D."/>
            <person name="Gonzalez J."/>
            <person name="Henrissat B."/>
            <person name="Kuo A."/>
            <person name="Liang C."/>
            <person name="Lipzen A."/>
            <person name="Lutzoni F."/>
            <person name="Magnuson J."/>
            <person name="Mondo S."/>
            <person name="Nolan M."/>
            <person name="Ohm R."/>
            <person name="Pangilinan J."/>
            <person name="Park H.-J."/>
            <person name="Ramirez L."/>
            <person name="Alfaro M."/>
            <person name="Sun H."/>
            <person name="Tritt A."/>
            <person name="Yoshinaga Y."/>
            <person name="Zwiers L.-H."/>
            <person name="Turgeon B."/>
            <person name="Goodwin S."/>
            <person name="Spatafora J."/>
            <person name="Crous P."/>
            <person name="Grigoriev I."/>
        </authorList>
    </citation>
    <scope>NUCLEOTIDE SEQUENCE</scope>
    <source>
        <strain evidence="2">CBS 175.79</strain>
    </source>
</reference>
<sequence>MAPLRSARGEGPLRGVLAFNTLPSFILLVVILSTSNRYNYNYYGYDNRDFNGFGIPVLLTTVLSAITSVAFYAANRKQSSVHNNERRVNLLWRILLSPLVDLTAFGLYVGFLIPFMSRELSRLQWSRAAGVAESFFIPFVFANMYIHAYFALHHLITFIGSIADYCKFCKKSEVECPNCGHNVAARPASQATRTVGGSGGHAYTALAETGFRDEEEAGAGADVNANANAADNQNEGGNADVIADGDLDEDAVPRESLETRVGEETALLKV</sequence>
<keyword evidence="1" id="KW-0472">Membrane</keyword>
<protein>
    <submittedName>
        <fullName evidence="2">Uncharacterized protein</fullName>
    </submittedName>
</protein>
<dbReference type="GeneID" id="54280174"/>
<keyword evidence="1" id="KW-1133">Transmembrane helix</keyword>